<evidence type="ECO:0000256" key="1">
    <source>
        <dbReference type="ARBA" id="ARBA00023002"/>
    </source>
</evidence>
<sequence>MERKIALIGFGEAARAFAADRPCDFAFSAYDLKTDAAMRAAFSKATVLGAGRPEDALAGAEAVLSLVTADQALAAARDYARYLAPGTLWLDMNSVAPETKRAAAVAIEGAGGRYADVAVMAPVHPARRAVPLLVSGSHAEAATALLETLGFTSVRAIEGAIGAASAVKMIRSVIVKGIEALTAESMLAAEVAGVRDQVLASLDASETGRSWAERVDYALNRMLIHGARRAAEMEEAARTLEALGIDAAMTRGTIAYQREIGAIANAAPAGLDAKLTLILDRKAKAA</sequence>
<feature type="domain" description="Phosphogluconate dehydrogenase NAD-binding putative C-terminal" evidence="3">
    <location>
        <begin position="189"/>
        <end position="259"/>
    </location>
</feature>
<dbReference type="SUPFAM" id="SSF51735">
    <property type="entry name" value="NAD(P)-binding Rossmann-fold domains"/>
    <property type="match status" value="1"/>
</dbReference>
<dbReference type="InterPro" id="IPR036291">
    <property type="entry name" value="NAD(P)-bd_dom_sf"/>
</dbReference>
<dbReference type="RefSeq" id="WP_317226234.1">
    <property type="nucleotide sequence ID" value="NZ_JAWJEJ010000001.1"/>
</dbReference>
<dbReference type="Pfam" id="PF09130">
    <property type="entry name" value="DUF1932"/>
    <property type="match status" value="1"/>
</dbReference>
<dbReference type="InterPro" id="IPR015815">
    <property type="entry name" value="HIBADH-related"/>
</dbReference>
<dbReference type="PIRSF" id="PIRSF000103">
    <property type="entry name" value="HIBADH"/>
    <property type="match status" value="1"/>
</dbReference>
<reference evidence="4 5" key="1">
    <citation type="submission" date="2023-10" db="EMBL/GenBank/DDBJ databases">
        <title>Sphingomonas sp. HF-S4 16S ribosomal RNA gene Genome sequencing and assembly.</title>
        <authorList>
            <person name="Lee H."/>
        </authorList>
    </citation>
    <scope>NUCLEOTIDE SEQUENCE [LARGE SCALE GENOMIC DNA]</scope>
    <source>
        <strain evidence="4 5">HF-S4</strain>
    </source>
</reference>
<keyword evidence="1" id="KW-0560">Oxidoreductase</keyword>
<dbReference type="SUPFAM" id="SSF48179">
    <property type="entry name" value="6-phosphogluconate dehydrogenase C-terminal domain-like"/>
    <property type="match status" value="1"/>
</dbReference>
<organism evidence="4 5">
    <name type="scientific">Sphingomonas agrestis</name>
    <dbReference type="NCBI Taxonomy" id="3080540"/>
    <lineage>
        <taxon>Bacteria</taxon>
        <taxon>Pseudomonadati</taxon>
        <taxon>Pseudomonadota</taxon>
        <taxon>Alphaproteobacteria</taxon>
        <taxon>Sphingomonadales</taxon>
        <taxon>Sphingomonadaceae</taxon>
        <taxon>Sphingomonas</taxon>
    </lineage>
</organism>
<dbReference type="Proteomes" id="UP001273531">
    <property type="component" value="Unassembled WGS sequence"/>
</dbReference>
<dbReference type="Gene3D" id="3.40.50.720">
    <property type="entry name" value="NAD(P)-binding Rossmann-like Domain"/>
    <property type="match status" value="1"/>
</dbReference>
<protein>
    <submittedName>
        <fullName evidence="4">DUF1932 domain-containing protein</fullName>
    </submittedName>
</protein>
<comment type="caution">
    <text evidence="4">The sequence shown here is derived from an EMBL/GenBank/DDBJ whole genome shotgun (WGS) entry which is preliminary data.</text>
</comment>
<proteinExistence type="predicted"/>
<gene>
    <name evidence="4" type="ORF">RZN05_08765</name>
</gene>
<keyword evidence="5" id="KW-1185">Reference proteome</keyword>
<dbReference type="Pfam" id="PF03446">
    <property type="entry name" value="NAD_binding_2"/>
    <property type="match status" value="1"/>
</dbReference>
<dbReference type="InterPro" id="IPR013328">
    <property type="entry name" value="6PGD_dom2"/>
</dbReference>
<evidence type="ECO:0000259" key="2">
    <source>
        <dbReference type="Pfam" id="PF03446"/>
    </source>
</evidence>
<name>A0ABU3Y6Q6_9SPHN</name>
<evidence type="ECO:0000259" key="3">
    <source>
        <dbReference type="Pfam" id="PF09130"/>
    </source>
</evidence>
<dbReference type="Gene3D" id="1.10.1040.10">
    <property type="entry name" value="N-(1-d-carboxylethyl)-l-norvaline Dehydrogenase, domain 2"/>
    <property type="match status" value="1"/>
</dbReference>
<feature type="domain" description="6-phosphogluconate dehydrogenase NADP-binding" evidence="2">
    <location>
        <begin position="5"/>
        <end position="144"/>
    </location>
</feature>
<dbReference type="InterPro" id="IPR006115">
    <property type="entry name" value="6PGDH_NADP-bd"/>
</dbReference>
<dbReference type="InterPro" id="IPR008927">
    <property type="entry name" value="6-PGluconate_DH-like_C_sf"/>
</dbReference>
<evidence type="ECO:0000313" key="5">
    <source>
        <dbReference type="Proteomes" id="UP001273531"/>
    </source>
</evidence>
<dbReference type="EMBL" id="JAWJEJ010000001">
    <property type="protein sequence ID" value="MDV3457071.1"/>
    <property type="molecule type" value="Genomic_DNA"/>
</dbReference>
<dbReference type="InterPro" id="IPR015814">
    <property type="entry name" value="Pgluconate_DH_NAD-bd_C"/>
</dbReference>
<accession>A0ABU3Y6Q6</accession>
<evidence type="ECO:0000313" key="4">
    <source>
        <dbReference type="EMBL" id="MDV3457071.1"/>
    </source>
</evidence>